<dbReference type="GO" id="GO:0016559">
    <property type="term" value="P:peroxisome fission"/>
    <property type="evidence" value="ECO:0007669"/>
    <property type="project" value="TreeGrafter"/>
</dbReference>
<dbReference type="InterPro" id="IPR045063">
    <property type="entry name" value="Dynamin_N"/>
</dbReference>
<dbReference type="PANTHER" id="PTHR11566">
    <property type="entry name" value="DYNAMIN"/>
    <property type="match status" value="1"/>
</dbReference>
<dbReference type="InterPro" id="IPR001401">
    <property type="entry name" value="Dynamin_GTPase"/>
</dbReference>
<dbReference type="InterPro" id="IPR027417">
    <property type="entry name" value="P-loop_NTPase"/>
</dbReference>
<evidence type="ECO:0000256" key="1">
    <source>
        <dbReference type="ARBA" id="ARBA00022741"/>
    </source>
</evidence>
<keyword evidence="2" id="KW-0342">GTP-binding</keyword>
<feature type="domain" description="GED" evidence="3">
    <location>
        <begin position="597"/>
        <end position="686"/>
    </location>
</feature>
<dbReference type="GO" id="GO:0005525">
    <property type="term" value="F:GTP binding"/>
    <property type="evidence" value="ECO:0007669"/>
    <property type="project" value="InterPro"/>
</dbReference>
<dbReference type="InterPro" id="IPR030381">
    <property type="entry name" value="G_DYNAMIN_dom"/>
</dbReference>
<dbReference type="Pfam" id="PF01031">
    <property type="entry name" value="Dynamin_M"/>
    <property type="match status" value="1"/>
</dbReference>
<name>A0A9P8Y157_9PEZI</name>
<dbReference type="Proteomes" id="UP000756346">
    <property type="component" value="Unassembled WGS sequence"/>
</dbReference>
<comment type="caution">
    <text evidence="5">The sequence shown here is derived from an EMBL/GenBank/DDBJ whole genome shotgun (WGS) entry which is preliminary data.</text>
</comment>
<dbReference type="Gene3D" id="3.40.50.300">
    <property type="entry name" value="P-loop containing nucleotide triphosphate hydrolases"/>
    <property type="match status" value="1"/>
</dbReference>
<dbReference type="Gene3D" id="1.20.120.1240">
    <property type="entry name" value="Dynamin, middle domain"/>
    <property type="match status" value="1"/>
</dbReference>
<dbReference type="InterPro" id="IPR022812">
    <property type="entry name" value="Dynamin"/>
</dbReference>
<dbReference type="InterPro" id="IPR000375">
    <property type="entry name" value="Dynamin_stalk"/>
</dbReference>
<evidence type="ECO:0000256" key="2">
    <source>
        <dbReference type="ARBA" id="ARBA00023134"/>
    </source>
</evidence>
<dbReference type="GO" id="GO:0006897">
    <property type="term" value="P:endocytosis"/>
    <property type="evidence" value="ECO:0007669"/>
    <property type="project" value="TreeGrafter"/>
</dbReference>
<evidence type="ECO:0000313" key="6">
    <source>
        <dbReference type="Proteomes" id="UP000756346"/>
    </source>
</evidence>
<dbReference type="RefSeq" id="XP_046010772.1">
    <property type="nucleotide sequence ID" value="XM_046161997.1"/>
</dbReference>
<proteinExistence type="predicted"/>
<dbReference type="SUPFAM" id="SSF52540">
    <property type="entry name" value="P-loop containing nucleoside triphosphate hydrolases"/>
    <property type="match status" value="1"/>
</dbReference>
<keyword evidence="5" id="KW-0378">Hydrolase</keyword>
<gene>
    <name evidence="5" type="ORF">B0I36DRAFT_413478</name>
</gene>
<dbReference type="PROSITE" id="PS51718">
    <property type="entry name" value="G_DYNAMIN_2"/>
    <property type="match status" value="1"/>
</dbReference>
<accession>A0A9P8Y157</accession>
<reference evidence="5" key="1">
    <citation type="journal article" date="2021" name="Nat. Commun.">
        <title>Genetic determinants of endophytism in the Arabidopsis root mycobiome.</title>
        <authorList>
            <person name="Mesny F."/>
            <person name="Miyauchi S."/>
            <person name="Thiergart T."/>
            <person name="Pickel B."/>
            <person name="Atanasova L."/>
            <person name="Karlsson M."/>
            <person name="Huettel B."/>
            <person name="Barry K.W."/>
            <person name="Haridas S."/>
            <person name="Chen C."/>
            <person name="Bauer D."/>
            <person name="Andreopoulos W."/>
            <person name="Pangilinan J."/>
            <person name="LaButti K."/>
            <person name="Riley R."/>
            <person name="Lipzen A."/>
            <person name="Clum A."/>
            <person name="Drula E."/>
            <person name="Henrissat B."/>
            <person name="Kohler A."/>
            <person name="Grigoriev I.V."/>
            <person name="Martin F.M."/>
            <person name="Hacquard S."/>
        </authorList>
    </citation>
    <scope>NUCLEOTIDE SEQUENCE</scope>
    <source>
        <strain evidence="5">MPI-CAGE-CH-0230</strain>
    </source>
</reference>
<dbReference type="Pfam" id="PF00350">
    <property type="entry name" value="Dynamin_N"/>
    <property type="match status" value="1"/>
</dbReference>
<keyword evidence="1" id="KW-0547">Nucleotide-binding</keyword>
<dbReference type="PRINTS" id="PR00195">
    <property type="entry name" value="DYNAMIN"/>
</dbReference>
<evidence type="ECO:0000259" key="4">
    <source>
        <dbReference type="PROSITE" id="PS51718"/>
    </source>
</evidence>
<dbReference type="GO" id="GO:0008017">
    <property type="term" value="F:microtubule binding"/>
    <property type="evidence" value="ECO:0007669"/>
    <property type="project" value="TreeGrafter"/>
</dbReference>
<evidence type="ECO:0000313" key="5">
    <source>
        <dbReference type="EMBL" id="KAH7027973.1"/>
    </source>
</evidence>
<dbReference type="GO" id="GO:0005874">
    <property type="term" value="C:microtubule"/>
    <property type="evidence" value="ECO:0007669"/>
    <property type="project" value="TreeGrafter"/>
</dbReference>
<dbReference type="AlphaFoldDB" id="A0A9P8Y157"/>
<dbReference type="PROSITE" id="PS51388">
    <property type="entry name" value="GED"/>
    <property type="match status" value="1"/>
</dbReference>
<dbReference type="GO" id="GO:0000266">
    <property type="term" value="P:mitochondrial fission"/>
    <property type="evidence" value="ECO:0007669"/>
    <property type="project" value="TreeGrafter"/>
</dbReference>
<evidence type="ECO:0000259" key="3">
    <source>
        <dbReference type="PROSITE" id="PS51388"/>
    </source>
</evidence>
<sequence length="686" mass="76778">MAIKVPANHITSPKLLEKIDKLRDRNIHNDIPLPQLVVVGDQSSGKSSLLESITGIPFPRGTSLVTRHATRIMSRRQNQESVVISIEAGPSASLDHQNHLKSFKKTLKSTSELNGNFLDIFTAARDMMGLGPDTANGNCKAFSEHVLKVEVYGPSQDFLTIIDVPGIFRTRTKGISKDDMKVVRTMVRRYIKDSRTVILAVLPCNAEFAAQEVLELAEKYDADGERTLGVLTKPDLVSEPSLQREICDNIMSGEKRSLALGYILVRNKSEDEESITEAELDQSLFNTPAWSSLPKEHVGIAALKSRLGELLLKITAREFPSLIRDINAQISSCEKRIGELGPPRQLEREQRSYLSSIVAKFNHLVDAGLNADYTYGEGFFRPELRMITHHESYRSVRERPGANFVDEPSADSAEAPMDRLYATLLQTGVDDITDQERMNLAEVVEGRVQNLVPPAPGISERIDEIYYQSRGLVLGGFDPKLIDLSFAKQSQKWESLTMSYVTRVIIIIHRFLFAALESACPESQVRNQIRSTILGRAIATAKHLVDVERHGRPYTVNKTYQRALAESDQRRTGPSLVVSLNAIEQTASSLASPQQIQRRIHDILRAYYKVALDRFVDNVYKQVIDFSLLHGFSSPLKVLNHDWVLGLEPEELSRIAGESGTTKKHRTKLKREMANLAAALSDMRTE</sequence>
<protein>
    <submittedName>
        <fullName evidence="5">P-loop containing nucleoside triphosphate hydrolase protein</fullName>
    </submittedName>
</protein>
<dbReference type="CDD" id="cd08771">
    <property type="entry name" value="DLP_1"/>
    <property type="match status" value="1"/>
</dbReference>
<dbReference type="GeneID" id="70191543"/>
<dbReference type="PANTHER" id="PTHR11566:SF215">
    <property type="entry name" value="DYNAMIN GTPASE"/>
    <property type="match status" value="1"/>
</dbReference>
<organism evidence="5 6">
    <name type="scientific">Microdochium trichocladiopsis</name>
    <dbReference type="NCBI Taxonomy" id="1682393"/>
    <lineage>
        <taxon>Eukaryota</taxon>
        <taxon>Fungi</taxon>
        <taxon>Dikarya</taxon>
        <taxon>Ascomycota</taxon>
        <taxon>Pezizomycotina</taxon>
        <taxon>Sordariomycetes</taxon>
        <taxon>Xylariomycetidae</taxon>
        <taxon>Xylariales</taxon>
        <taxon>Microdochiaceae</taxon>
        <taxon>Microdochium</taxon>
    </lineage>
</organism>
<feature type="domain" description="Dynamin-type G" evidence="4">
    <location>
        <begin position="30"/>
        <end position="320"/>
    </location>
</feature>
<dbReference type="GO" id="GO:0016020">
    <property type="term" value="C:membrane"/>
    <property type="evidence" value="ECO:0007669"/>
    <property type="project" value="TreeGrafter"/>
</dbReference>
<keyword evidence="6" id="KW-1185">Reference proteome</keyword>
<dbReference type="OrthoDB" id="415706at2759"/>
<dbReference type="InterPro" id="IPR020850">
    <property type="entry name" value="GED_dom"/>
</dbReference>
<dbReference type="GO" id="GO:0003924">
    <property type="term" value="F:GTPase activity"/>
    <property type="evidence" value="ECO:0007669"/>
    <property type="project" value="InterPro"/>
</dbReference>
<dbReference type="SMART" id="SM00053">
    <property type="entry name" value="DYNc"/>
    <property type="match status" value="1"/>
</dbReference>
<dbReference type="GO" id="GO:0005739">
    <property type="term" value="C:mitochondrion"/>
    <property type="evidence" value="ECO:0007669"/>
    <property type="project" value="TreeGrafter"/>
</dbReference>
<dbReference type="GO" id="GO:0048312">
    <property type="term" value="P:intracellular distribution of mitochondria"/>
    <property type="evidence" value="ECO:0007669"/>
    <property type="project" value="TreeGrafter"/>
</dbReference>
<dbReference type="EMBL" id="JAGTJQ010000007">
    <property type="protein sequence ID" value="KAH7027973.1"/>
    <property type="molecule type" value="Genomic_DNA"/>
</dbReference>